<comment type="caution">
    <text evidence="2">The sequence shown here is derived from an EMBL/GenBank/DDBJ whole genome shotgun (WGS) entry which is preliminary data.</text>
</comment>
<dbReference type="Proteomes" id="UP000014974">
    <property type="component" value="Unassembled WGS sequence"/>
</dbReference>
<name>S7VGJ4_9BACT</name>
<proteinExistence type="predicted"/>
<sequence length="138" mass="17408">MNPTETDIANRKPIWEALSKFYLDTELQEEDFKEICKTFHKSPYDLEEIMDIDRYEVFPVLQMNLLSVAGEWEGFDKDWLFSKCQKNYKKRTSRLFKFWYRANNRLWYWMKKDYWERVKKRNEKMHQYIKPFLHHFLW</sequence>
<accession>S7VGJ4</accession>
<dbReference type="InterPro" id="IPR055507">
    <property type="entry name" value="DUF7079"/>
</dbReference>
<dbReference type="STRING" id="641524.ADICYQ_2339"/>
<dbReference type="RefSeq" id="WP_020893087.1">
    <property type="nucleotide sequence ID" value="NZ_ATNM01000096.1"/>
</dbReference>
<dbReference type="EMBL" id="ATNM01000096">
    <property type="protein sequence ID" value="EPR68642.1"/>
    <property type="molecule type" value="Genomic_DNA"/>
</dbReference>
<evidence type="ECO:0000313" key="3">
    <source>
        <dbReference type="Proteomes" id="UP000014974"/>
    </source>
</evidence>
<reference evidence="2 3" key="1">
    <citation type="journal article" date="2013" name="Genome Announc.">
        <title>Draft Genome Sequence of Cyclobacterium qasimii Strain M12-11BT, Isolated from Arctic Marine Sediment.</title>
        <authorList>
            <person name="Shivaji S."/>
            <person name="Ara S."/>
            <person name="Singh A."/>
            <person name="Kumar Pinnaka A."/>
        </authorList>
    </citation>
    <scope>NUCLEOTIDE SEQUENCE [LARGE SCALE GENOMIC DNA]</scope>
    <source>
        <strain evidence="2 3">M12-11B</strain>
    </source>
</reference>
<dbReference type="eggNOG" id="ENOG503367T">
    <property type="taxonomic scope" value="Bacteria"/>
</dbReference>
<organism evidence="2 3">
    <name type="scientific">Cyclobacterium qasimii M12-11B</name>
    <dbReference type="NCBI Taxonomy" id="641524"/>
    <lineage>
        <taxon>Bacteria</taxon>
        <taxon>Pseudomonadati</taxon>
        <taxon>Bacteroidota</taxon>
        <taxon>Cytophagia</taxon>
        <taxon>Cytophagales</taxon>
        <taxon>Cyclobacteriaceae</taxon>
        <taxon>Cyclobacterium</taxon>
    </lineage>
</organism>
<dbReference type="Pfam" id="PF23296">
    <property type="entry name" value="DUF7079"/>
    <property type="match status" value="1"/>
</dbReference>
<evidence type="ECO:0000313" key="2">
    <source>
        <dbReference type="EMBL" id="EPR68642.1"/>
    </source>
</evidence>
<dbReference type="AlphaFoldDB" id="S7VGJ4"/>
<gene>
    <name evidence="2" type="ORF">ADICYQ_2339</name>
</gene>
<feature type="domain" description="DUF7079" evidence="1">
    <location>
        <begin position="10"/>
        <end position="121"/>
    </location>
</feature>
<evidence type="ECO:0000259" key="1">
    <source>
        <dbReference type="Pfam" id="PF23296"/>
    </source>
</evidence>
<protein>
    <recommendedName>
        <fullName evidence="1">DUF7079 domain-containing protein</fullName>
    </recommendedName>
</protein>